<gene>
    <name evidence="2" type="ORF">GCM10010981_07280</name>
</gene>
<comment type="caution">
    <text evidence="2">The sequence shown here is derived from an EMBL/GenBank/DDBJ whole genome shotgun (WGS) entry which is preliminary data.</text>
</comment>
<evidence type="ECO:0000256" key="1">
    <source>
        <dbReference type="SAM" id="Phobius"/>
    </source>
</evidence>
<feature type="transmembrane region" description="Helical" evidence="1">
    <location>
        <begin position="38"/>
        <end position="57"/>
    </location>
</feature>
<evidence type="ECO:0000313" key="2">
    <source>
        <dbReference type="EMBL" id="GGA21681.1"/>
    </source>
</evidence>
<keyword evidence="1" id="KW-0812">Transmembrane</keyword>
<reference evidence="3" key="1">
    <citation type="journal article" date="2019" name="Int. J. Syst. Evol. Microbiol.">
        <title>The Global Catalogue of Microorganisms (GCM) 10K type strain sequencing project: providing services to taxonomists for standard genome sequencing and annotation.</title>
        <authorList>
            <consortium name="The Broad Institute Genomics Platform"/>
            <consortium name="The Broad Institute Genome Sequencing Center for Infectious Disease"/>
            <person name="Wu L."/>
            <person name="Ma J."/>
        </authorList>
    </citation>
    <scope>NUCLEOTIDE SEQUENCE [LARGE SCALE GENOMIC DNA]</scope>
    <source>
        <strain evidence="3">CGMCC 1.15439</strain>
    </source>
</reference>
<feature type="transmembrane region" description="Helical" evidence="1">
    <location>
        <begin position="121"/>
        <end position="140"/>
    </location>
</feature>
<accession>A0ABQ1FNI7</accession>
<organism evidence="2 3">
    <name type="scientific">Dyella nitratireducens</name>
    <dbReference type="NCBI Taxonomy" id="1849580"/>
    <lineage>
        <taxon>Bacteria</taxon>
        <taxon>Pseudomonadati</taxon>
        <taxon>Pseudomonadota</taxon>
        <taxon>Gammaproteobacteria</taxon>
        <taxon>Lysobacterales</taxon>
        <taxon>Rhodanobacteraceae</taxon>
        <taxon>Dyella</taxon>
    </lineage>
</organism>
<keyword evidence="3" id="KW-1185">Reference proteome</keyword>
<dbReference type="Proteomes" id="UP000620046">
    <property type="component" value="Unassembled WGS sequence"/>
</dbReference>
<feature type="transmembrane region" description="Helical" evidence="1">
    <location>
        <begin position="64"/>
        <end position="83"/>
    </location>
</feature>
<dbReference type="EMBL" id="BMJA01000001">
    <property type="protein sequence ID" value="GGA21681.1"/>
    <property type="molecule type" value="Genomic_DNA"/>
</dbReference>
<dbReference type="RefSeq" id="WP_188792896.1">
    <property type="nucleotide sequence ID" value="NZ_BMJA01000001.1"/>
</dbReference>
<keyword evidence="1" id="KW-1133">Transmembrane helix</keyword>
<name>A0ABQ1FNI7_9GAMM</name>
<sequence length="147" mass="15724">MIVRQIVGECFALCCAVMLGLAAGAVWLVPTAYLHRPLPWFAVPAGWLLGIAIRQWVHNKKWNAALLAVLATVVASVYIRVLITAANISAMTDYGLVDAARIAGLSMLLDFTRLTVSKLDIAWSLVGVVVAAVTAMRSPAAAPRKAR</sequence>
<proteinExistence type="predicted"/>
<evidence type="ECO:0000313" key="3">
    <source>
        <dbReference type="Proteomes" id="UP000620046"/>
    </source>
</evidence>
<protein>
    <submittedName>
        <fullName evidence="2">Uncharacterized protein</fullName>
    </submittedName>
</protein>
<keyword evidence="1" id="KW-0472">Membrane</keyword>